<comment type="caution">
    <text evidence="3">The sequence shown here is derived from an EMBL/GenBank/DDBJ whole genome shotgun (WGS) entry which is preliminary data.</text>
</comment>
<dbReference type="AlphaFoldDB" id="A0A9W7AVK7"/>
<feature type="transmembrane region" description="Helical" evidence="1">
    <location>
        <begin position="75"/>
        <end position="96"/>
    </location>
</feature>
<proteinExistence type="predicted"/>
<protein>
    <recommendedName>
        <fullName evidence="2">CAAX prenyl protease 2/Lysostaphin resistance protein A-like domain-containing protein</fullName>
    </recommendedName>
</protein>
<feature type="transmembrane region" description="Helical" evidence="1">
    <location>
        <begin position="157"/>
        <end position="176"/>
    </location>
</feature>
<dbReference type="PANTHER" id="PTHR43592">
    <property type="entry name" value="CAAX AMINO TERMINAL PROTEASE"/>
    <property type="match status" value="1"/>
</dbReference>
<dbReference type="OrthoDB" id="361580at2759"/>
<dbReference type="Pfam" id="PF02517">
    <property type="entry name" value="Rce1-like"/>
    <property type="match status" value="1"/>
</dbReference>
<feature type="transmembrane region" description="Helical" evidence="1">
    <location>
        <begin position="116"/>
        <end position="136"/>
    </location>
</feature>
<dbReference type="GO" id="GO:0004175">
    <property type="term" value="F:endopeptidase activity"/>
    <property type="evidence" value="ECO:0007669"/>
    <property type="project" value="UniProtKB-ARBA"/>
</dbReference>
<name>A0A9W7AVK7_9STRA</name>
<dbReference type="PANTHER" id="PTHR43592:SF15">
    <property type="entry name" value="CAAX AMINO TERMINAL PROTEASE FAMILY PROTEIN"/>
    <property type="match status" value="1"/>
</dbReference>
<dbReference type="InterPro" id="IPR003675">
    <property type="entry name" value="Rce1/LyrA-like_dom"/>
</dbReference>
<feature type="transmembrane region" description="Helical" evidence="1">
    <location>
        <begin position="22"/>
        <end position="41"/>
    </location>
</feature>
<dbReference type="Proteomes" id="UP001165085">
    <property type="component" value="Unassembled WGS sequence"/>
</dbReference>
<keyword evidence="4" id="KW-1185">Reference proteome</keyword>
<evidence type="ECO:0000313" key="4">
    <source>
        <dbReference type="Proteomes" id="UP001165085"/>
    </source>
</evidence>
<keyword evidence="1" id="KW-0812">Transmembrane</keyword>
<gene>
    <name evidence="3" type="ORF">TrST_g1209</name>
</gene>
<organism evidence="3 4">
    <name type="scientific">Triparma strigata</name>
    <dbReference type="NCBI Taxonomy" id="1606541"/>
    <lineage>
        <taxon>Eukaryota</taxon>
        <taxon>Sar</taxon>
        <taxon>Stramenopiles</taxon>
        <taxon>Ochrophyta</taxon>
        <taxon>Bolidophyceae</taxon>
        <taxon>Parmales</taxon>
        <taxon>Triparmaceae</taxon>
        <taxon>Triparma</taxon>
    </lineage>
</organism>
<evidence type="ECO:0000259" key="2">
    <source>
        <dbReference type="Pfam" id="PF02517"/>
    </source>
</evidence>
<feature type="domain" description="CAAX prenyl protease 2/Lysostaphin resistance protein A-like" evidence="2">
    <location>
        <begin position="210"/>
        <end position="296"/>
    </location>
</feature>
<evidence type="ECO:0000313" key="3">
    <source>
        <dbReference type="EMBL" id="GMH79122.1"/>
    </source>
</evidence>
<keyword evidence="1" id="KW-0472">Membrane</keyword>
<dbReference type="EMBL" id="BRXY01000230">
    <property type="protein sequence ID" value="GMH79122.1"/>
    <property type="molecule type" value="Genomic_DNA"/>
</dbReference>
<keyword evidence="1" id="KW-1133">Transmembrane helix</keyword>
<accession>A0A9W7AVK7</accession>
<reference evidence="4" key="1">
    <citation type="journal article" date="2023" name="Commun. Biol.">
        <title>Genome analysis of Parmales, the sister group of diatoms, reveals the evolutionary specialization of diatoms from phago-mixotrophs to photoautotrophs.</title>
        <authorList>
            <person name="Ban H."/>
            <person name="Sato S."/>
            <person name="Yoshikawa S."/>
            <person name="Yamada K."/>
            <person name="Nakamura Y."/>
            <person name="Ichinomiya M."/>
            <person name="Sato N."/>
            <person name="Blanc-Mathieu R."/>
            <person name="Endo H."/>
            <person name="Kuwata A."/>
            <person name="Ogata H."/>
        </authorList>
    </citation>
    <scope>NUCLEOTIDE SEQUENCE [LARGE SCALE GENOMIC DNA]</scope>
    <source>
        <strain evidence="4">NIES 3701</strain>
    </source>
</reference>
<dbReference type="GO" id="GO:0080120">
    <property type="term" value="P:CAAX-box protein maturation"/>
    <property type="evidence" value="ECO:0007669"/>
    <property type="project" value="UniProtKB-ARBA"/>
</dbReference>
<evidence type="ECO:0000256" key="1">
    <source>
        <dbReference type="SAM" id="Phobius"/>
    </source>
</evidence>
<sequence>MAVLTKRSLAFPFQLIPNDQGLFLQVGYDSIAGMMSLAAFLRFDSVRRRRRGTPSSTVEEQQVPWSVPRKLKPKVTTVALVLLTLYFASGLFAQTYDQILYSLRSFGVPINPQLHMSLQVLMSHLSWVFMGCKILSTQLPKFFSKESTWYRSDRREYWMWWVVGGYFFSSWVFNVADCVNQIILPEAFFAGDEGVVGKLLNPETPSIIASIFGYIAPCISAPWWEEVLYRGFMLPALHVLLPLRWSILVSGIIFSLHHLTCTGFLPLAVLGWTWAKVYVESGNLWTTMVIHGMWNSRVFLGGWMGI</sequence>